<comment type="caution">
    <text evidence="2">The sequence shown here is derived from an EMBL/GenBank/DDBJ whole genome shotgun (WGS) entry which is preliminary data.</text>
</comment>
<protein>
    <submittedName>
        <fullName evidence="2">DUF559 domain-containing protein</fullName>
    </submittedName>
</protein>
<accession>A0A9X7IRW8</accession>
<dbReference type="InterPro" id="IPR011335">
    <property type="entry name" value="Restrct_endonuc-II-like"/>
</dbReference>
<dbReference type="Gene3D" id="3.40.960.10">
    <property type="entry name" value="VSR Endonuclease"/>
    <property type="match status" value="1"/>
</dbReference>
<gene>
    <name evidence="2" type="ORF">C5U48_00110</name>
</gene>
<organism evidence="2 3">
    <name type="scientific">Mycolicibacter virginiensis</name>
    <dbReference type="NCBI Taxonomy" id="1795032"/>
    <lineage>
        <taxon>Bacteria</taxon>
        <taxon>Bacillati</taxon>
        <taxon>Actinomycetota</taxon>
        <taxon>Actinomycetes</taxon>
        <taxon>Mycobacteriales</taxon>
        <taxon>Mycobacteriaceae</taxon>
        <taxon>Mycolicibacter</taxon>
    </lineage>
</organism>
<evidence type="ECO:0000259" key="1">
    <source>
        <dbReference type="Pfam" id="PF04480"/>
    </source>
</evidence>
<dbReference type="RefSeq" id="WP_046285539.1">
    <property type="nucleotide sequence ID" value="NZ_CP092430.2"/>
</dbReference>
<reference evidence="2 3" key="1">
    <citation type="submission" date="2018-02" db="EMBL/GenBank/DDBJ databases">
        <title>Draft genome sequence of Mycobacterium virginiense isolated from mud of a swine farm in Japan.</title>
        <authorList>
            <person name="Ohya K."/>
        </authorList>
    </citation>
    <scope>NUCLEOTIDE SEQUENCE [LARGE SCALE GENOMIC DNA]</scope>
    <source>
        <strain evidence="2 3">GF75</strain>
    </source>
</reference>
<dbReference type="EMBL" id="PUEV01000001">
    <property type="protein sequence ID" value="PQM54289.1"/>
    <property type="molecule type" value="Genomic_DNA"/>
</dbReference>
<dbReference type="SUPFAM" id="SSF52980">
    <property type="entry name" value="Restriction endonuclease-like"/>
    <property type="match status" value="1"/>
</dbReference>
<dbReference type="AlphaFoldDB" id="A0A9X7IRW8"/>
<dbReference type="Pfam" id="PF04480">
    <property type="entry name" value="DUF559"/>
    <property type="match status" value="1"/>
</dbReference>
<proteinExistence type="predicted"/>
<sequence>MPTPTPDSTWPFLGSEALAAGSVSRRTLRSRHRQIYRNVYLPNGVELTPVTRAVAGWLWSGRTATVAGLSAAALHGSRWIDARSPAELNRKAAGDADGIAIYRERLEADETCLIRGIPTTTAARTAFDLGRRGGLTGAIIRLDSLAHATGLVADDVSEVAERHRGVRGLVQLRRAIRLMDGGAESPQETKTRLLLIRGGLPCPVTQIVVRDGFGRPFARIDMGWPEYRVGVEFDGAQHWTDPRQRTADIDRYAELAARGWVIVRVSSDLLRYRPNVVLMRVRAALQVAGCTWTEANVDLMQAQRLGA</sequence>
<dbReference type="InterPro" id="IPR007569">
    <property type="entry name" value="DUF559"/>
</dbReference>
<dbReference type="Proteomes" id="UP000237911">
    <property type="component" value="Unassembled WGS sequence"/>
</dbReference>
<name>A0A9X7IRW8_9MYCO</name>
<keyword evidence="3" id="KW-1185">Reference proteome</keyword>
<evidence type="ECO:0000313" key="2">
    <source>
        <dbReference type="EMBL" id="PQM54289.1"/>
    </source>
</evidence>
<evidence type="ECO:0000313" key="3">
    <source>
        <dbReference type="Proteomes" id="UP000237911"/>
    </source>
</evidence>
<feature type="domain" description="DUF559" evidence="1">
    <location>
        <begin position="226"/>
        <end position="285"/>
    </location>
</feature>